<sequence>MQAGNHTSNGKLRGKRNRSHHTQPEPVTARAEAIDIRAGVFRQPAMQTPVLVLNASYEPINICGARRALVLVLKGVARTEEQQGSMLHSQRAAMQMPSVIRLLEYRRIPHQTRALSRKNILLRDRNTCQYCMKVFIAADLTLDHVLPRCRGGLSTWENLVACCRDCNRRKGSQMLHELKDMKLTREPRPFTLHTSRHIMRMIGSADANWRKYLFFENESAA</sequence>
<dbReference type="RefSeq" id="WP_103931297.1">
    <property type="nucleotide sequence ID" value="NZ_FNVA01000001.1"/>
</dbReference>
<dbReference type="PANTHER" id="PTHR33877:SF2">
    <property type="entry name" value="OS07G0170200 PROTEIN"/>
    <property type="match status" value="1"/>
</dbReference>
<keyword evidence="4" id="KW-1185">Reference proteome</keyword>
<dbReference type="Pfam" id="PF14279">
    <property type="entry name" value="HNH_5"/>
    <property type="match status" value="1"/>
</dbReference>
<dbReference type="InterPro" id="IPR052892">
    <property type="entry name" value="NA-targeting_endonuclease"/>
</dbReference>
<dbReference type="SMART" id="SM00507">
    <property type="entry name" value="HNHc"/>
    <property type="match status" value="1"/>
</dbReference>
<gene>
    <name evidence="3" type="ORF">SAMN05421819_0353</name>
</gene>
<dbReference type="AlphaFoldDB" id="A0A1H5SU35"/>
<accession>A0A1H5SU35</accession>
<keyword evidence="3" id="KW-0255">Endonuclease</keyword>
<dbReference type="InterPro" id="IPR029471">
    <property type="entry name" value="HNH_5"/>
</dbReference>
<dbReference type="OrthoDB" id="9779761at2"/>
<dbReference type="CDD" id="cd00085">
    <property type="entry name" value="HNHc"/>
    <property type="match status" value="1"/>
</dbReference>
<evidence type="ECO:0000259" key="2">
    <source>
        <dbReference type="SMART" id="SM00507"/>
    </source>
</evidence>
<feature type="domain" description="HNH nuclease" evidence="2">
    <location>
        <begin position="115"/>
        <end position="168"/>
    </location>
</feature>
<dbReference type="Gene3D" id="1.10.30.50">
    <property type="match status" value="1"/>
</dbReference>
<organism evidence="3 4">
    <name type="scientific">Bryocella elongata</name>
    <dbReference type="NCBI Taxonomy" id="863522"/>
    <lineage>
        <taxon>Bacteria</taxon>
        <taxon>Pseudomonadati</taxon>
        <taxon>Acidobacteriota</taxon>
        <taxon>Terriglobia</taxon>
        <taxon>Terriglobales</taxon>
        <taxon>Acidobacteriaceae</taxon>
        <taxon>Bryocella</taxon>
    </lineage>
</organism>
<dbReference type="Proteomes" id="UP000236728">
    <property type="component" value="Unassembled WGS sequence"/>
</dbReference>
<evidence type="ECO:0000256" key="1">
    <source>
        <dbReference type="SAM" id="MobiDB-lite"/>
    </source>
</evidence>
<dbReference type="GO" id="GO:0004519">
    <property type="term" value="F:endonuclease activity"/>
    <property type="evidence" value="ECO:0007669"/>
    <property type="project" value="UniProtKB-KW"/>
</dbReference>
<keyword evidence="3" id="KW-0378">Hydrolase</keyword>
<dbReference type="EMBL" id="FNVA01000001">
    <property type="protein sequence ID" value="SEF53964.1"/>
    <property type="molecule type" value="Genomic_DNA"/>
</dbReference>
<feature type="region of interest" description="Disordered" evidence="1">
    <location>
        <begin position="1"/>
        <end position="29"/>
    </location>
</feature>
<keyword evidence="3" id="KW-0540">Nuclease</keyword>
<name>A0A1H5SU35_9BACT</name>
<feature type="compositionally biased region" description="Polar residues" evidence="1">
    <location>
        <begin position="1"/>
        <end position="10"/>
    </location>
</feature>
<dbReference type="PANTHER" id="PTHR33877">
    <property type="entry name" value="SLL1193 PROTEIN"/>
    <property type="match status" value="1"/>
</dbReference>
<evidence type="ECO:0000313" key="4">
    <source>
        <dbReference type="Proteomes" id="UP000236728"/>
    </source>
</evidence>
<proteinExistence type="predicted"/>
<protein>
    <submittedName>
        <fullName evidence="3">5-methylcytosine-specific restriction endonuclease McrA</fullName>
    </submittedName>
</protein>
<dbReference type="InterPro" id="IPR003615">
    <property type="entry name" value="HNH_nuc"/>
</dbReference>
<evidence type="ECO:0000313" key="3">
    <source>
        <dbReference type="EMBL" id="SEF53964.1"/>
    </source>
</evidence>
<reference evidence="3 4" key="1">
    <citation type="submission" date="2016-10" db="EMBL/GenBank/DDBJ databases">
        <authorList>
            <person name="de Groot N.N."/>
        </authorList>
    </citation>
    <scope>NUCLEOTIDE SEQUENCE [LARGE SCALE GENOMIC DNA]</scope>
    <source>
        <strain evidence="3 4">DSM 22489</strain>
    </source>
</reference>
<feature type="compositionally biased region" description="Basic residues" evidence="1">
    <location>
        <begin position="12"/>
        <end position="21"/>
    </location>
</feature>